<dbReference type="FunFam" id="3.40.220.10:FF:000020">
    <property type="entry name" value="Transcription factor bHLH140"/>
    <property type="match status" value="1"/>
</dbReference>
<feature type="compositionally biased region" description="Basic and acidic residues" evidence="1">
    <location>
        <begin position="787"/>
        <end position="799"/>
    </location>
</feature>
<accession>A0A5J9WJY9</accession>
<feature type="compositionally biased region" description="Low complexity" evidence="1">
    <location>
        <begin position="20"/>
        <end position="29"/>
    </location>
</feature>
<dbReference type="SUPFAM" id="SSF52949">
    <property type="entry name" value="Macro domain-like"/>
    <property type="match status" value="2"/>
</dbReference>
<dbReference type="InterPro" id="IPR019808">
    <property type="entry name" value="Histidine_triad_CS"/>
</dbReference>
<dbReference type="GO" id="GO:0033699">
    <property type="term" value="F:DNA 5'-adenosine monophosphate hydrolase activity"/>
    <property type="evidence" value="ECO:0007669"/>
    <property type="project" value="TreeGrafter"/>
</dbReference>
<dbReference type="GO" id="GO:0030983">
    <property type="term" value="F:mismatched DNA binding"/>
    <property type="evidence" value="ECO:0007669"/>
    <property type="project" value="TreeGrafter"/>
</dbReference>
<gene>
    <name evidence="3" type="ORF">EJB05_07170</name>
</gene>
<dbReference type="FunFam" id="3.30.428.10:FF:000004">
    <property type="entry name" value="aprataxin isoform X2"/>
    <property type="match status" value="1"/>
</dbReference>
<dbReference type="Pfam" id="PF11969">
    <property type="entry name" value="DcpS_C"/>
    <property type="match status" value="1"/>
</dbReference>
<feature type="compositionally biased region" description="Basic and acidic residues" evidence="1">
    <location>
        <begin position="509"/>
        <end position="532"/>
    </location>
</feature>
<feature type="region of interest" description="Disordered" evidence="1">
    <location>
        <begin position="769"/>
        <end position="851"/>
    </location>
</feature>
<sequence length="1062" mass="115865">MHQERRRRTSAEACGKEFRSPSSQQPSRQLAANGKGSEICIERFVIPGRNESSPFYIRGRLRAAVVPGELQAAARRRPHLDVAAITAFPEHPNQQHDEDGSGGDEEERCRPQQIKSSSSRGAGVTGLVWVLGSPVNGAVAQQGGGGDQCGWGVHCRCAASTALERIHPNDIGSSKDRSLACKWKTDRHDVHSESCRCVLAKVMIDKKLSMTAFEESEKNKAKNNSIRQMAPYVLWISYTDLKQGSMLFCHRCQTLPGFSSRARGTRAEQPLPPPPSHPSRKMDPGGGGSASAPPPPAESTGAGAKPKPDEECGGKPVMVNCGKSTFAEAVLAGSAAGRPWVRVCQDTIGNNKAGTKIQCLKAAADALKEGKSVFIDRCNLEREQRADFVKLGSTLHADVHAVSLELSAKVCISRAVSRTGHEGNLQGGKAALVVNRMLQKKETPLLTEGFTRIMFCNDDSDIKKAVDLYNSLGPSDSLPSGVFGQKSKGPVQVGIMKFLKKSDSSSVEKSSDKFTLSERKPDHQDALPKQENVEAGNCSTEVKEELNEEEENRKQAKGSGSYDIGSHTLAFPSISTADFQFDLDRASDIIVESAADFLRKYDNLRLVLVDLSKKSRILSLVKDKAAKKRIDSSRFFTFVGDITRLLSKGGLQCNVIANAANWRLKPGGGGVNAAIFNAGGEALQHATKKCADALRPGNSVVVSVPSTSPLHQQEGVTHVIHVLGPNMNPMRPDYLKNDYTKGCKILREAYNSLFENFASIVQSCVKKQNNDSMADKAAASGTTASDSKMKREGNHESERMKKHKLFQSIPTSKKKHECSGSNALNLSGTSLGSSDAPNQATEAGNKNSGAVASKSWGSWAQALYELAMHPDKYKKSDSILEISDEFVVLKDLYPKAKKHVLVISRMNGLDSLADVKKEHLPLLRKMHSAGVKRAQKFLEEDASLVFRLGYHSVPSMRQLHLHIISQDFNSASLKNKKHWNSFTTSFFRDSVDVIEEIEQHGSTTTSSDDKVLAMELRCHRCRSAHPNIPKLKSHIANCKSPFPSHLQKNRLLSSSTEHMDCT</sequence>
<dbReference type="AlphaFoldDB" id="A0A5J9WJY9"/>
<dbReference type="OrthoDB" id="3512845at2759"/>
<dbReference type="Gene3D" id="3.40.220.10">
    <property type="entry name" value="Leucine Aminopeptidase, subunit E, domain 1"/>
    <property type="match status" value="2"/>
</dbReference>
<dbReference type="PANTHER" id="PTHR12486:SF4">
    <property type="entry name" value="APRATAXIN"/>
    <property type="match status" value="1"/>
</dbReference>
<dbReference type="SUPFAM" id="SSF54197">
    <property type="entry name" value="HIT-like"/>
    <property type="match status" value="1"/>
</dbReference>
<feature type="domain" description="Macro" evidence="2">
    <location>
        <begin position="622"/>
        <end position="814"/>
    </location>
</feature>
<dbReference type="GO" id="GO:0003697">
    <property type="term" value="F:single-stranded DNA binding"/>
    <property type="evidence" value="ECO:0007669"/>
    <property type="project" value="TreeGrafter"/>
</dbReference>
<dbReference type="Pfam" id="PF13671">
    <property type="entry name" value="AAA_33"/>
    <property type="match status" value="1"/>
</dbReference>
<feature type="region of interest" description="Disordered" evidence="1">
    <location>
        <begin position="87"/>
        <end position="121"/>
    </location>
</feature>
<evidence type="ECO:0000313" key="4">
    <source>
        <dbReference type="Proteomes" id="UP000324897"/>
    </source>
</evidence>
<dbReference type="PROSITE" id="PS51154">
    <property type="entry name" value="MACRO"/>
    <property type="match status" value="1"/>
</dbReference>
<dbReference type="Pfam" id="PF01661">
    <property type="entry name" value="Macro"/>
    <property type="match status" value="1"/>
</dbReference>
<name>A0A5J9WJY9_9POAL</name>
<dbReference type="Gene3D" id="3.40.50.300">
    <property type="entry name" value="P-loop containing nucleotide triphosphate hydrolases"/>
    <property type="match status" value="1"/>
</dbReference>
<dbReference type="Gramene" id="TVU47564">
    <property type="protein sequence ID" value="TVU47564"/>
    <property type="gene ID" value="EJB05_07170"/>
</dbReference>
<reference evidence="3 4" key="1">
    <citation type="journal article" date="2019" name="Sci. Rep.">
        <title>A high-quality genome of Eragrostis curvula grass provides insights into Poaceae evolution and supports new strategies to enhance forage quality.</title>
        <authorList>
            <person name="Carballo J."/>
            <person name="Santos B.A.C.M."/>
            <person name="Zappacosta D."/>
            <person name="Garbus I."/>
            <person name="Selva J.P."/>
            <person name="Gallo C.A."/>
            <person name="Diaz A."/>
            <person name="Albertini E."/>
            <person name="Caccamo M."/>
            <person name="Echenique V."/>
        </authorList>
    </citation>
    <scope>NUCLEOTIDE SEQUENCE [LARGE SCALE GENOMIC DNA]</scope>
    <source>
        <strain evidence="4">cv. Victoria</strain>
        <tissue evidence="3">Leaf</tissue>
    </source>
</reference>
<dbReference type="GO" id="GO:0005634">
    <property type="term" value="C:nucleus"/>
    <property type="evidence" value="ECO:0007669"/>
    <property type="project" value="TreeGrafter"/>
</dbReference>
<dbReference type="SMART" id="SM00506">
    <property type="entry name" value="A1pp"/>
    <property type="match status" value="1"/>
</dbReference>
<dbReference type="InterPro" id="IPR002589">
    <property type="entry name" value="Macro_dom"/>
</dbReference>
<evidence type="ECO:0000259" key="2">
    <source>
        <dbReference type="PROSITE" id="PS51154"/>
    </source>
</evidence>
<dbReference type="InterPro" id="IPR043472">
    <property type="entry name" value="Macro_dom-like"/>
</dbReference>
<keyword evidence="4" id="KW-1185">Reference proteome</keyword>
<dbReference type="Gene3D" id="3.30.428.10">
    <property type="entry name" value="HIT-like"/>
    <property type="match status" value="1"/>
</dbReference>
<dbReference type="GO" id="GO:0003725">
    <property type="term" value="F:double-stranded RNA binding"/>
    <property type="evidence" value="ECO:0007669"/>
    <property type="project" value="TreeGrafter"/>
</dbReference>
<dbReference type="InterPro" id="IPR027417">
    <property type="entry name" value="P-loop_NTPase"/>
</dbReference>
<feature type="region of interest" description="Disordered" evidence="1">
    <location>
        <begin position="1"/>
        <end position="34"/>
    </location>
</feature>
<dbReference type="InterPro" id="IPR036265">
    <property type="entry name" value="HIT-like_sf"/>
</dbReference>
<proteinExistence type="predicted"/>
<dbReference type="GO" id="GO:0000012">
    <property type="term" value="P:single strand break repair"/>
    <property type="evidence" value="ECO:0007669"/>
    <property type="project" value="TreeGrafter"/>
</dbReference>
<dbReference type="FunFam" id="3.40.50.300:FF:002337">
    <property type="entry name" value="Transcription factor bHLH140"/>
    <property type="match status" value="1"/>
</dbReference>
<protein>
    <recommendedName>
        <fullName evidence="2">Macro domain-containing protein</fullName>
    </recommendedName>
</protein>
<feature type="region of interest" description="Disordered" evidence="1">
    <location>
        <begin position="260"/>
        <end position="311"/>
    </location>
</feature>
<evidence type="ECO:0000256" key="1">
    <source>
        <dbReference type="SAM" id="MobiDB-lite"/>
    </source>
</evidence>
<feature type="compositionally biased region" description="Polar residues" evidence="1">
    <location>
        <begin position="819"/>
        <end position="851"/>
    </location>
</feature>
<dbReference type="EMBL" id="RWGY01000004">
    <property type="protein sequence ID" value="TVU47564.1"/>
    <property type="molecule type" value="Genomic_DNA"/>
</dbReference>
<dbReference type="PANTHER" id="PTHR12486">
    <property type="entry name" value="APRATAXIN-RELATED"/>
    <property type="match status" value="1"/>
</dbReference>
<dbReference type="Pfam" id="PF16278">
    <property type="entry name" value="zf-C2HE"/>
    <property type="match status" value="1"/>
</dbReference>
<dbReference type="SUPFAM" id="SSF52540">
    <property type="entry name" value="P-loop containing nucleoside triphosphate hydrolases"/>
    <property type="match status" value="1"/>
</dbReference>
<evidence type="ECO:0000313" key="3">
    <source>
        <dbReference type="EMBL" id="TVU47564.1"/>
    </source>
</evidence>
<comment type="caution">
    <text evidence="3">The sequence shown here is derived from an EMBL/GenBank/DDBJ whole genome shotgun (WGS) entry which is preliminary data.</text>
</comment>
<organism evidence="3 4">
    <name type="scientific">Eragrostis curvula</name>
    <name type="common">weeping love grass</name>
    <dbReference type="NCBI Taxonomy" id="38414"/>
    <lineage>
        <taxon>Eukaryota</taxon>
        <taxon>Viridiplantae</taxon>
        <taxon>Streptophyta</taxon>
        <taxon>Embryophyta</taxon>
        <taxon>Tracheophyta</taxon>
        <taxon>Spermatophyta</taxon>
        <taxon>Magnoliopsida</taxon>
        <taxon>Liliopsida</taxon>
        <taxon>Poales</taxon>
        <taxon>Poaceae</taxon>
        <taxon>PACMAD clade</taxon>
        <taxon>Chloridoideae</taxon>
        <taxon>Eragrostideae</taxon>
        <taxon>Eragrostidinae</taxon>
        <taxon>Eragrostis</taxon>
    </lineage>
</organism>
<dbReference type="GO" id="GO:1990165">
    <property type="term" value="F:single-strand break-containing DNA binding"/>
    <property type="evidence" value="ECO:0007669"/>
    <property type="project" value="TreeGrafter"/>
</dbReference>
<dbReference type="InterPro" id="IPR032566">
    <property type="entry name" value="Znf-C2HE"/>
</dbReference>
<feature type="region of interest" description="Disordered" evidence="1">
    <location>
        <begin position="509"/>
        <end position="560"/>
    </location>
</feature>
<dbReference type="Proteomes" id="UP000324897">
    <property type="component" value="Chromosome 5"/>
</dbReference>
<dbReference type="PROSITE" id="PS00892">
    <property type="entry name" value="HIT_1"/>
    <property type="match status" value="1"/>
</dbReference>